<dbReference type="Proteomes" id="UP000033514">
    <property type="component" value="Unassembled WGS sequence"/>
</dbReference>
<feature type="domain" description="N-acetyltransferase" evidence="3">
    <location>
        <begin position="4"/>
        <end position="156"/>
    </location>
</feature>
<evidence type="ECO:0000313" key="4">
    <source>
        <dbReference type="EMBL" id="KKB80088.1"/>
    </source>
</evidence>
<protein>
    <recommendedName>
        <fullName evidence="3">N-acetyltransferase domain-containing protein</fullName>
    </recommendedName>
</protein>
<proteinExistence type="predicted"/>
<dbReference type="PATRIC" id="fig|361041.3.peg.626"/>
<dbReference type="Pfam" id="PF00583">
    <property type="entry name" value="Acetyltransf_1"/>
    <property type="match status" value="1"/>
</dbReference>
<evidence type="ECO:0000256" key="1">
    <source>
        <dbReference type="ARBA" id="ARBA00022679"/>
    </source>
</evidence>
<dbReference type="AlphaFoldDB" id="A0A0F5LCM4"/>
<evidence type="ECO:0000313" key="5">
    <source>
        <dbReference type="Proteomes" id="UP000033514"/>
    </source>
</evidence>
<dbReference type="SUPFAM" id="SSF55729">
    <property type="entry name" value="Acyl-CoA N-acyltransferases (Nat)"/>
    <property type="match status" value="1"/>
</dbReference>
<sequence>MPDLIFRDARPEDIATILTLCHAGDARGADTPPFDQDTLNDPRYRAAFDEIAADPNHRLIVVEQAGETVGTLQISFLPGLPRFGMKRGILENVHIRSDRRGQGLGSDMVHWAVERCHEAGCGMVQLTSNKIRVDAHRFYRKLGFEQSHEGFKLLLE</sequence>
<dbReference type="OrthoDB" id="9789603at2"/>
<reference evidence="4 5" key="1">
    <citation type="submission" date="2015-03" db="EMBL/GenBank/DDBJ databases">
        <authorList>
            <person name="Hassan Y.I."/>
            <person name="Lepp D."/>
            <person name="Zhou T."/>
        </authorList>
    </citation>
    <scope>NUCLEOTIDE SEQUENCE [LARGE SCALE GENOMIC DNA]</scope>
    <source>
        <strain evidence="4 5">GH2-10</strain>
    </source>
</reference>
<accession>A0A0F5LCM4</accession>
<comment type="caution">
    <text evidence="4">The sequence shown here is derived from an EMBL/GenBank/DDBJ whole genome shotgun (WGS) entry which is preliminary data.</text>
</comment>
<dbReference type="GO" id="GO:0016747">
    <property type="term" value="F:acyltransferase activity, transferring groups other than amino-acyl groups"/>
    <property type="evidence" value="ECO:0007669"/>
    <property type="project" value="InterPro"/>
</dbReference>
<gene>
    <name evidence="4" type="ORF">VW35_06515</name>
</gene>
<keyword evidence="5" id="KW-1185">Reference proteome</keyword>
<evidence type="ECO:0000256" key="2">
    <source>
        <dbReference type="ARBA" id="ARBA00023315"/>
    </source>
</evidence>
<dbReference type="PROSITE" id="PS51186">
    <property type="entry name" value="GNAT"/>
    <property type="match status" value="1"/>
</dbReference>
<dbReference type="PANTHER" id="PTHR43877">
    <property type="entry name" value="AMINOALKYLPHOSPHONATE N-ACETYLTRANSFERASE-RELATED-RELATED"/>
    <property type="match status" value="1"/>
</dbReference>
<dbReference type="CDD" id="cd04301">
    <property type="entry name" value="NAT_SF"/>
    <property type="match status" value="1"/>
</dbReference>
<dbReference type="InterPro" id="IPR016181">
    <property type="entry name" value="Acyl_CoA_acyltransferase"/>
</dbReference>
<dbReference type="STRING" id="361041.VW35_06515"/>
<dbReference type="InterPro" id="IPR000182">
    <property type="entry name" value="GNAT_dom"/>
</dbReference>
<keyword evidence="2" id="KW-0012">Acyltransferase</keyword>
<dbReference type="Gene3D" id="3.40.630.30">
    <property type="match status" value="1"/>
</dbReference>
<dbReference type="RefSeq" id="WP_046142153.1">
    <property type="nucleotide sequence ID" value="NZ_LAJG01000014.1"/>
</dbReference>
<name>A0A0F5LCM4_9HYPH</name>
<evidence type="ECO:0000259" key="3">
    <source>
        <dbReference type="PROSITE" id="PS51186"/>
    </source>
</evidence>
<keyword evidence="1" id="KW-0808">Transferase</keyword>
<dbReference type="EMBL" id="LAJG01000014">
    <property type="protein sequence ID" value="KKB80088.1"/>
    <property type="molecule type" value="Genomic_DNA"/>
</dbReference>
<organism evidence="4 5">
    <name type="scientific">Devosia soli</name>
    <dbReference type="NCBI Taxonomy" id="361041"/>
    <lineage>
        <taxon>Bacteria</taxon>
        <taxon>Pseudomonadati</taxon>
        <taxon>Pseudomonadota</taxon>
        <taxon>Alphaproteobacteria</taxon>
        <taxon>Hyphomicrobiales</taxon>
        <taxon>Devosiaceae</taxon>
        <taxon>Devosia</taxon>
    </lineage>
</organism>
<dbReference type="InterPro" id="IPR050832">
    <property type="entry name" value="Bact_Acetyltransf"/>
</dbReference>